<name>A0A9Q1EE94_SYNKA</name>
<reference evidence="1" key="1">
    <citation type="journal article" date="2023" name="Science">
        <title>Genome structures resolve the early diversification of teleost fishes.</title>
        <authorList>
            <person name="Parey E."/>
            <person name="Louis A."/>
            <person name="Montfort J."/>
            <person name="Bouchez O."/>
            <person name="Roques C."/>
            <person name="Iampietro C."/>
            <person name="Lluch J."/>
            <person name="Castinel A."/>
            <person name="Donnadieu C."/>
            <person name="Desvignes T."/>
            <person name="Floi Bucao C."/>
            <person name="Jouanno E."/>
            <person name="Wen M."/>
            <person name="Mejri S."/>
            <person name="Dirks R."/>
            <person name="Jansen H."/>
            <person name="Henkel C."/>
            <person name="Chen W.J."/>
            <person name="Zahm M."/>
            <person name="Cabau C."/>
            <person name="Klopp C."/>
            <person name="Thompson A.W."/>
            <person name="Robinson-Rechavi M."/>
            <person name="Braasch I."/>
            <person name="Lecointre G."/>
            <person name="Bobe J."/>
            <person name="Postlethwait J.H."/>
            <person name="Berthelot C."/>
            <person name="Roest Crollius H."/>
            <person name="Guiguen Y."/>
        </authorList>
    </citation>
    <scope>NUCLEOTIDE SEQUENCE</scope>
    <source>
        <strain evidence="1">WJC10195</strain>
    </source>
</reference>
<gene>
    <name evidence="1" type="ORF">SKAU_G00384110</name>
</gene>
<dbReference type="AlphaFoldDB" id="A0A9Q1EE94"/>
<dbReference type="EMBL" id="JAINUF010000019">
    <property type="protein sequence ID" value="KAJ8337191.1"/>
    <property type="molecule type" value="Genomic_DNA"/>
</dbReference>
<keyword evidence="2" id="KW-1185">Reference proteome</keyword>
<comment type="caution">
    <text evidence="1">The sequence shown here is derived from an EMBL/GenBank/DDBJ whole genome shotgun (WGS) entry which is preliminary data.</text>
</comment>
<dbReference type="Proteomes" id="UP001152622">
    <property type="component" value="Chromosome 19"/>
</dbReference>
<proteinExistence type="predicted"/>
<protein>
    <submittedName>
        <fullName evidence="1">Uncharacterized protein</fullName>
    </submittedName>
</protein>
<sequence length="177" mass="18818">MSHGRSSIPAGWWERAGAQDVIEVEFVLAEEPRGGLVEPTCPLEPLRISAVVTEIWGDREHMGGLTPRPGAFRHLAALASADISASPSVARPAHRGIQGFDVRTCVAACRTLAENAGQTAPPWPLPTDRVPARAWRSRRHQVGQATGHAPTGAIACREIRGVTGGARAFCLPVNQAV</sequence>
<evidence type="ECO:0000313" key="1">
    <source>
        <dbReference type="EMBL" id="KAJ8337191.1"/>
    </source>
</evidence>
<evidence type="ECO:0000313" key="2">
    <source>
        <dbReference type="Proteomes" id="UP001152622"/>
    </source>
</evidence>
<accession>A0A9Q1EE94</accession>
<organism evidence="1 2">
    <name type="scientific">Synaphobranchus kaupii</name>
    <name type="common">Kaup's arrowtooth eel</name>
    <dbReference type="NCBI Taxonomy" id="118154"/>
    <lineage>
        <taxon>Eukaryota</taxon>
        <taxon>Metazoa</taxon>
        <taxon>Chordata</taxon>
        <taxon>Craniata</taxon>
        <taxon>Vertebrata</taxon>
        <taxon>Euteleostomi</taxon>
        <taxon>Actinopterygii</taxon>
        <taxon>Neopterygii</taxon>
        <taxon>Teleostei</taxon>
        <taxon>Anguilliformes</taxon>
        <taxon>Synaphobranchidae</taxon>
        <taxon>Synaphobranchus</taxon>
    </lineage>
</organism>